<evidence type="ECO:0000256" key="1">
    <source>
        <dbReference type="SAM" id="Coils"/>
    </source>
</evidence>
<feature type="coiled-coil region" evidence="1">
    <location>
        <begin position="18"/>
        <end position="70"/>
    </location>
</feature>
<keyword evidence="1" id="KW-0175">Coiled coil</keyword>
<evidence type="ECO:0000313" key="2">
    <source>
        <dbReference type="EMBL" id="RKI88696.1"/>
    </source>
</evidence>
<dbReference type="EMBL" id="RAYQ01000025">
    <property type="protein sequence ID" value="RKI88696.1"/>
    <property type="molecule type" value="Genomic_DNA"/>
</dbReference>
<name>A0A3A9AN19_9FIRM</name>
<dbReference type="AlphaFoldDB" id="A0A3A9AN19"/>
<protein>
    <submittedName>
        <fullName evidence="2">Uncharacterized protein</fullName>
    </submittedName>
</protein>
<accession>A0A3A9AN19</accession>
<dbReference type="Proteomes" id="UP000280696">
    <property type="component" value="Unassembled WGS sequence"/>
</dbReference>
<evidence type="ECO:0000313" key="3">
    <source>
        <dbReference type="Proteomes" id="UP000280696"/>
    </source>
</evidence>
<proteinExistence type="predicted"/>
<reference evidence="2 3" key="1">
    <citation type="submission" date="2018-09" db="EMBL/GenBank/DDBJ databases">
        <title>Murine metabolic-syndrome-specific gut microbial biobank.</title>
        <authorList>
            <person name="Liu C."/>
        </authorList>
    </citation>
    <scope>NUCLEOTIDE SEQUENCE [LARGE SCALE GENOMIC DNA]</scope>
    <source>
        <strain evidence="2 3">0.1xD8-82</strain>
    </source>
</reference>
<comment type="caution">
    <text evidence="2">The sequence shown here is derived from an EMBL/GenBank/DDBJ whole genome shotgun (WGS) entry which is preliminary data.</text>
</comment>
<organism evidence="2 3">
    <name type="scientific">Parablautia intestinalis</name>
    <dbReference type="NCBI Taxonomy" id="2320100"/>
    <lineage>
        <taxon>Bacteria</taxon>
        <taxon>Bacillati</taxon>
        <taxon>Bacillota</taxon>
        <taxon>Clostridia</taxon>
        <taxon>Lachnospirales</taxon>
        <taxon>Lachnospiraceae</taxon>
        <taxon>Parablautia</taxon>
    </lineage>
</organism>
<keyword evidence="3" id="KW-1185">Reference proteome</keyword>
<gene>
    <name evidence="2" type="ORF">D7V94_18750</name>
</gene>
<sequence>MLQSVKRTEEQYTEFMKNKKANENIKTERNNLIKKNNLLSEGKNKLLKQNEELKVEIIRLKEELLINKANIDNSI</sequence>